<evidence type="ECO:0000256" key="3">
    <source>
        <dbReference type="ARBA" id="ARBA00023163"/>
    </source>
</evidence>
<evidence type="ECO:0000313" key="7">
    <source>
        <dbReference type="EMBL" id="GAT67758.1"/>
    </source>
</evidence>
<feature type="DNA-binding region" description="H-T-H motif" evidence="4">
    <location>
        <begin position="38"/>
        <end position="57"/>
    </location>
</feature>
<dbReference type="InterPro" id="IPR009057">
    <property type="entry name" value="Homeodomain-like_sf"/>
</dbReference>
<dbReference type="RefSeq" id="WP_068897839.1">
    <property type="nucleotide sequence ID" value="NZ_BDCX01000008.1"/>
</dbReference>
<dbReference type="EMBL" id="BDCX01000008">
    <property type="protein sequence ID" value="GAT67758.1"/>
    <property type="molecule type" value="Genomic_DNA"/>
</dbReference>
<reference evidence="7 8" key="1">
    <citation type="journal article" date="2016" name="Genome Announc.">
        <title>Draft Genome Sequence of Planomonospora sphaerica JCM9374, a Rare Actinomycete.</title>
        <authorList>
            <person name="Dohra H."/>
            <person name="Suzuki T."/>
            <person name="Inoue Y."/>
            <person name="Kodani S."/>
        </authorList>
    </citation>
    <scope>NUCLEOTIDE SEQUENCE [LARGE SCALE GENOMIC DNA]</scope>
    <source>
        <strain evidence="7 8">JCM 9374</strain>
    </source>
</reference>
<evidence type="ECO:0000256" key="1">
    <source>
        <dbReference type="ARBA" id="ARBA00023015"/>
    </source>
</evidence>
<dbReference type="InterPro" id="IPR023772">
    <property type="entry name" value="DNA-bd_HTH_TetR-type_CS"/>
</dbReference>
<sequence length="218" mass="23204">MDSSEELGRRDRKKLETRAALERAALRLVAERGLADVTVEDIAGAVDVSSRTFFNYFPTKEDALIGGDPAAAADLRRKLVAVPSAVPTLEALRLVLRDAAVNIQEQREQWLLRLGVFEQNPSLLPRLVAGGAETERSLTAAVAERSGAGSAADGHAELVTAVALTAFRVAMMRWSAARGEPLLADLLDDVFSRLSAGLPDPRPPAPSAGLPGPRPPVL</sequence>
<dbReference type="PROSITE" id="PS50977">
    <property type="entry name" value="HTH_TETR_2"/>
    <property type="match status" value="1"/>
</dbReference>
<gene>
    <name evidence="7" type="ORF">PS9374_03416</name>
</gene>
<dbReference type="InterPro" id="IPR041347">
    <property type="entry name" value="MftR_C"/>
</dbReference>
<keyword evidence="1" id="KW-0805">Transcription regulation</keyword>
<feature type="compositionally biased region" description="Pro residues" evidence="5">
    <location>
        <begin position="200"/>
        <end position="218"/>
    </location>
</feature>
<evidence type="ECO:0000259" key="6">
    <source>
        <dbReference type="PROSITE" id="PS50977"/>
    </source>
</evidence>
<organism evidence="7 8">
    <name type="scientific">Planomonospora sphaerica</name>
    <dbReference type="NCBI Taxonomy" id="161355"/>
    <lineage>
        <taxon>Bacteria</taxon>
        <taxon>Bacillati</taxon>
        <taxon>Actinomycetota</taxon>
        <taxon>Actinomycetes</taxon>
        <taxon>Streptosporangiales</taxon>
        <taxon>Streptosporangiaceae</taxon>
        <taxon>Planomonospora</taxon>
    </lineage>
</organism>
<name>A0A171D7G4_9ACTN</name>
<reference evidence="8" key="2">
    <citation type="submission" date="2016-04" db="EMBL/GenBank/DDBJ databases">
        <title>Planomonospora sphaerica JCM9374 whole genome shotgun sequence.</title>
        <authorList>
            <person name="Suzuki T."/>
            <person name="Dohra H."/>
            <person name="Kodani S."/>
        </authorList>
    </citation>
    <scope>NUCLEOTIDE SEQUENCE [LARGE SCALE GENOMIC DNA]</scope>
    <source>
        <strain evidence="8">JCM 9374</strain>
    </source>
</reference>
<dbReference type="STRING" id="161355.PS9374_03416"/>
<dbReference type="PANTHER" id="PTHR30055">
    <property type="entry name" value="HTH-TYPE TRANSCRIPTIONAL REGULATOR RUTR"/>
    <property type="match status" value="1"/>
</dbReference>
<dbReference type="AlphaFoldDB" id="A0A171D7G4"/>
<dbReference type="InterPro" id="IPR001647">
    <property type="entry name" value="HTH_TetR"/>
</dbReference>
<dbReference type="PANTHER" id="PTHR30055:SF238">
    <property type="entry name" value="MYCOFACTOCIN BIOSYNTHESIS TRANSCRIPTIONAL REGULATOR MFTR-RELATED"/>
    <property type="match status" value="1"/>
</dbReference>
<accession>A0A171D7G4</accession>
<dbReference type="Gene3D" id="1.10.357.10">
    <property type="entry name" value="Tetracycline Repressor, domain 2"/>
    <property type="match status" value="1"/>
</dbReference>
<dbReference type="Proteomes" id="UP000077701">
    <property type="component" value="Unassembled WGS sequence"/>
</dbReference>
<evidence type="ECO:0000256" key="5">
    <source>
        <dbReference type="SAM" id="MobiDB-lite"/>
    </source>
</evidence>
<protein>
    <submittedName>
        <fullName evidence="7">TetR family transcriptional regulator</fullName>
    </submittedName>
</protein>
<dbReference type="GO" id="GO:0000976">
    <property type="term" value="F:transcription cis-regulatory region binding"/>
    <property type="evidence" value="ECO:0007669"/>
    <property type="project" value="TreeGrafter"/>
</dbReference>
<feature type="domain" description="HTH tetR-type" evidence="6">
    <location>
        <begin position="15"/>
        <end position="75"/>
    </location>
</feature>
<dbReference type="InterPro" id="IPR050109">
    <property type="entry name" value="HTH-type_TetR-like_transc_reg"/>
</dbReference>
<keyword evidence="8" id="KW-1185">Reference proteome</keyword>
<dbReference type="OrthoDB" id="8688418at2"/>
<dbReference type="SUPFAM" id="SSF46689">
    <property type="entry name" value="Homeodomain-like"/>
    <property type="match status" value="1"/>
</dbReference>
<dbReference type="Gene3D" id="1.10.10.60">
    <property type="entry name" value="Homeodomain-like"/>
    <property type="match status" value="1"/>
</dbReference>
<keyword evidence="3" id="KW-0804">Transcription</keyword>
<dbReference type="Pfam" id="PF17754">
    <property type="entry name" value="TetR_C_14"/>
    <property type="match status" value="1"/>
</dbReference>
<feature type="region of interest" description="Disordered" evidence="5">
    <location>
        <begin position="197"/>
        <end position="218"/>
    </location>
</feature>
<keyword evidence="2 4" id="KW-0238">DNA-binding</keyword>
<evidence type="ECO:0000256" key="2">
    <source>
        <dbReference type="ARBA" id="ARBA00023125"/>
    </source>
</evidence>
<evidence type="ECO:0000256" key="4">
    <source>
        <dbReference type="PROSITE-ProRule" id="PRU00335"/>
    </source>
</evidence>
<evidence type="ECO:0000313" key="8">
    <source>
        <dbReference type="Proteomes" id="UP000077701"/>
    </source>
</evidence>
<dbReference type="GO" id="GO:0003700">
    <property type="term" value="F:DNA-binding transcription factor activity"/>
    <property type="evidence" value="ECO:0007669"/>
    <property type="project" value="TreeGrafter"/>
</dbReference>
<comment type="caution">
    <text evidence="7">The sequence shown here is derived from an EMBL/GenBank/DDBJ whole genome shotgun (WGS) entry which is preliminary data.</text>
</comment>
<dbReference type="Pfam" id="PF00440">
    <property type="entry name" value="TetR_N"/>
    <property type="match status" value="1"/>
</dbReference>
<proteinExistence type="predicted"/>
<dbReference type="PROSITE" id="PS01081">
    <property type="entry name" value="HTH_TETR_1"/>
    <property type="match status" value="1"/>
</dbReference>